<evidence type="ECO:0000256" key="6">
    <source>
        <dbReference type="ARBA" id="ARBA00023242"/>
    </source>
</evidence>
<dbReference type="PROSITE" id="PS50157">
    <property type="entry name" value="ZINC_FINGER_C2H2_2"/>
    <property type="match status" value="2"/>
</dbReference>
<name>A0A8R2JKV8_ACYPI</name>
<dbReference type="AlphaFoldDB" id="A0A8R2JKV8"/>
<evidence type="ECO:0000256" key="8">
    <source>
        <dbReference type="SAM" id="MobiDB-lite"/>
    </source>
</evidence>
<dbReference type="KEGG" id="api:103309138"/>
<organism evidence="10 11">
    <name type="scientific">Acyrthosiphon pisum</name>
    <name type="common">Pea aphid</name>
    <dbReference type="NCBI Taxonomy" id="7029"/>
    <lineage>
        <taxon>Eukaryota</taxon>
        <taxon>Metazoa</taxon>
        <taxon>Ecdysozoa</taxon>
        <taxon>Arthropoda</taxon>
        <taxon>Hexapoda</taxon>
        <taxon>Insecta</taxon>
        <taxon>Pterygota</taxon>
        <taxon>Neoptera</taxon>
        <taxon>Paraneoptera</taxon>
        <taxon>Hemiptera</taxon>
        <taxon>Sternorrhyncha</taxon>
        <taxon>Aphidomorpha</taxon>
        <taxon>Aphidoidea</taxon>
        <taxon>Aphididae</taxon>
        <taxon>Macrosiphini</taxon>
        <taxon>Acyrthosiphon</taxon>
    </lineage>
</organism>
<reference evidence="10" key="2">
    <citation type="submission" date="2022-06" db="UniProtKB">
        <authorList>
            <consortium name="EnsemblMetazoa"/>
        </authorList>
    </citation>
    <scope>IDENTIFICATION</scope>
</reference>
<dbReference type="RefSeq" id="XP_029340966.1">
    <property type="nucleotide sequence ID" value="XM_029485106.1"/>
</dbReference>
<feature type="region of interest" description="Disordered" evidence="8">
    <location>
        <begin position="71"/>
        <end position="134"/>
    </location>
</feature>
<dbReference type="OrthoDB" id="6628799at2759"/>
<evidence type="ECO:0000256" key="1">
    <source>
        <dbReference type="ARBA" id="ARBA00004123"/>
    </source>
</evidence>
<keyword evidence="3" id="KW-0677">Repeat</keyword>
<dbReference type="GO" id="GO:0000981">
    <property type="term" value="F:DNA-binding transcription factor activity, RNA polymerase II-specific"/>
    <property type="evidence" value="ECO:0007669"/>
    <property type="project" value="TreeGrafter"/>
</dbReference>
<accession>A0A8R2JKV8</accession>
<dbReference type="EnsemblMetazoa" id="XM_029485106.1">
    <property type="protein sequence ID" value="XP_029340966.1"/>
    <property type="gene ID" value="LOC103309138"/>
</dbReference>
<proteinExistence type="predicted"/>
<evidence type="ECO:0000256" key="2">
    <source>
        <dbReference type="ARBA" id="ARBA00022723"/>
    </source>
</evidence>
<dbReference type="InterPro" id="IPR013087">
    <property type="entry name" value="Znf_C2H2_type"/>
</dbReference>
<evidence type="ECO:0000313" key="11">
    <source>
        <dbReference type="Proteomes" id="UP000007819"/>
    </source>
</evidence>
<dbReference type="PROSITE" id="PS00028">
    <property type="entry name" value="ZINC_FINGER_C2H2_1"/>
    <property type="match status" value="3"/>
</dbReference>
<evidence type="ECO:0000256" key="4">
    <source>
        <dbReference type="ARBA" id="ARBA00022771"/>
    </source>
</evidence>
<evidence type="ECO:0000256" key="3">
    <source>
        <dbReference type="ARBA" id="ARBA00022737"/>
    </source>
</evidence>
<dbReference type="Gene3D" id="3.30.160.60">
    <property type="entry name" value="Classic Zinc Finger"/>
    <property type="match status" value="2"/>
</dbReference>
<dbReference type="PANTHER" id="PTHR24379:SF127">
    <property type="entry name" value="BLOODY FINGERS-RELATED"/>
    <property type="match status" value="1"/>
</dbReference>
<keyword evidence="4 7" id="KW-0863">Zinc-finger</keyword>
<dbReference type="Proteomes" id="UP000007819">
    <property type="component" value="Chromosome X"/>
</dbReference>
<feature type="domain" description="C2H2-type" evidence="9">
    <location>
        <begin position="163"/>
        <end position="190"/>
    </location>
</feature>
<evidence type="ECO:0000256" key="7">
    <source>
        <dbReference type="PROSITE-ProRule" id="PRU00042"/>
    </source>
</evidence>
<keyword evidence="5" id="KW-0862">Zinc</keyword>
<protein>
    <recommendedName>
        <fullName evidence="9">C2H2-type domain-containing protein</fullName>
    </recommendedName>
</protein>
<dbReference type="GeneID" id="103309138"/>
<feature type="domain" description="C2H2-type" evidence="9">
    <location>
        <begin position="137"/>
        <end position="164"/>
    </location>
</feature>
<dbReference type="GO" id="GO:0005634">
    <property type="term" value="C:nucleus"/>
    <property type="evidence" value="ECO:0007669"/>
    <property type="project" value="UniProtKB-SubCell"/>
</dbReference>
<keyword evidence="11" id="KW-1185">Reference proteome</keyword>
<dbReference type="SUPFAM" id="SSF57667">
    <property type="entry name" value="beta-beta-alpha zinc fingers"/>
    <property type="match status" value="2"/>
</dbReference>
<sequence>MWEMSMVSVMSHVCLSAESTAEILQDASDDHQPPVQSIVESTHDVGDVNSQLTRVCLSPPESATEILQDASDDHQPPLHPIVNVCTSTTNHSSEPDTTNASPKRKKPKNRMCDEFENNPNKEGDDDDGDENDADNLYQCPECPKNFKFKSWLSRHAMKHERYYPCTYCTKTFQRKSELQLHMQAHTGQKRFKCPDCYASYNDLSNRIKHWNLKHNPEAKQYECDRCGETFTSIPVSMVLGDKSFETKSGRYVFYSKSQVSSNYARHLTIFVDEAMFFWICSLKGLFSDLYTLMLVHLFILGS</sequence>
<feature type="compositionally biased region" description="Polar residues" evidence="8">
    <location>
        <begin position="84"/>
        <end position="101"/>
    </location>
</feature>
<dbReference type="GO" id="GO:0000977">
    <property type="term" value="F:RNA polymerase II transcription regulatory region sequence-specific DNA binding"/>
    <property type="evidence" value="ECO:0007669"/>
    <property type="project" value="TreeGrafter"/>
</dbReference>
<keyword evidence="6" id="KW-0539">Nucleus</keyword>
<evidence type="ECO:0000313" key="10">
    <source>
        <dbReference type="EnsemblMetazoa" id="XP_029340966.1"/>
    </source>
</evidence>
<dbReference type="PANTHER" id="PTHR24379">
    <property type="entry name" value="KRAB AND ZINC FINGER DOMAIN-CONTAINING"/>
    <property type="match status" value="1"/>
</dbReference>
<dbReference type="InterPro" id="IPR036236">
    <property type="entry name" value="Znf_C2H2_sf"/>
</dbReference>
<dbReference type="GO" id="GO:0008270">
    <property type="term" value="F:zinc ion binding"/>
    <property type="evidence" value="ECO:0007669"/>
    <property type="project" value="UniProtKB-KW"/>
</dbReference>
<dbReference type="Pfam" id="PF00096">
    <property type="entry name" value="zf-C2H2"/>
    <property type="match status" value="2"/>
</dbReference>
<evidence type="ECO:0000256" key="5">
    <source>
        <dbReference type="ARBA" id="ARBA00022833"/>
    </source>
</evidence>
<keyword evidence="2" id="KW-0479">Metal-binding</keyword>
<comment type="subcellular location">
    <subcellularLocation>
        <location evidence="1">Nucleus</location>
    </subcellularLocation>
</comment>
<feature type="compositionally biased region" description="Acidic residues" evidence="8">
    <location>
        <begin position="123"/>
        <end position="133"/>
    </location>
</feature>
<reference evidence="11" key="1">
    <citation type="submission" date="2010-06" db="EMBL/GenBank/DDBJ databases">
        <authorList>
            <person name="Jiang H."/>
            <person name="Abraham K."/>
            <person name="Ali S."/>
            <person name="Alsbrooks S.L."/>
            <person name="Anim B.N."/>
            <person name="Anosike U.S."/>
            <person name="Attaway T."/>
            <person name="Bandaranaike D.P."/>
            <person name="Battles P.K."/>
            <person name="Bell S.N."/>
            <person name="Bell A.V."/>
            <person name="Beltran B."/>
            <person name="Bickham C."/>
            <person name="Bustamante Y."/>
            <person name="Caleb T."/>
            <person name="Canada A."/>
            <person name="Cardenas V."/>
            <person name="Carter K."/>
            <person name="Chacko J."/>
            <person name="Chandrabose M.N."/>
            <person name="Chavez D."/>
            <person name="Chavez A."/>
            <person name="Chen L."/>
            <person name="Chu H.-S."/>
            <person name="Claassen K.J."/>
            <person name="Cockrell R."/>
            <person name="Collins M."/>
            <person name="Cooper J.A."/>
            <person name="Cree A."/>
            <person name="Curry S.M."/>
            <person name="Da Y."/>
            <person name="Dao M.D."/>
            <person name="Das B."/>
            <person name="Davila M.-L."/>
            <person name="Davy-Carroll L."/>
            <person name="Denson S."/>
            <person name="Dinh H."/>
            <person name="Ebong V.E."/>
            <person name="Edwards J.R."/>
            <person name="Egan A."/>
            <person name="El-Daye J."/>
            <person name="Escobedo L."/>
            <person name="Fernandez S."/>
            <person name="Fernando P.R."/>
            <person name="Flagg N."/>
            <person name="Forbes L.D."/>
            <person name="Fowler R.G."/>
            <person name="Fu Q."/>
            <person name="Gabisi R.A."/>
            <person name="Ganer J."/>
            <person name="Garbino Pronczuk A."/>
            <person name="Garcia R.M."/>
            <person name="Garner T."/>
            <person name="Garrett T.E."/>
            <person name="Gonzalez D.A."/>
            <person name="Hamid H."/>
            <person name="Hawkins E.S."/>
            <person name="Hirani K."/>
            <person name="Hogues M.E."/>
            <person name="Hollins B."/>
            <person name="Hsiao C.-H."/>
            <person name="Jabil R."/>
            <person name="James M.L."/>
            <person name="Jhangiani S.N."/>
            <person name="Johnson B."/>
            <person name="Johnson Q."/>
            <person name="Joshi V."/>
            <person name="Kalu J.B."/>
            <person name="Kam C."/>
            <person name="Kashfia A."/>
            <person name="Keebler J."/>
            <person name="Kisamo H."/>
            <person name="Kovar C.L."/>
            <person name="Lago L.A."/>
            <person name="Lai C.-Y."/>
            <person name="Laidlaw J."/>
            <person name="Lara F."/>
            <person name="Le T.-K."/>
            <person name="Lee S.L."/>
            <person name="Legall F.H."/>
            <person name="Lemon S.J."/>
            <person name="Lewis L.R."/>
            <person name="Li B."/>
            <person name="Liu Y."/>
            <person name="Liu Y.-S."/>
            <person name="Lopez J."/>
            <person name="Lozado R.J."/>
            <person name="Lu J."/>
            <person name="Madu R.C."/>
            <person name="Maheshwari M."/>
            <person name="Maheshwari R."/>
            <person name="Malloy K."/>
            <person name="Martinez E."/>
            <person name="Mathew T."/>
            <person name="Mercado I.C."/>
            <person name="Mercado C."/>
            <person name="Meyer B."/>
            <person name="Montgomery K."/>
            <person name="Morgan M.B."/>
            <person name="Munidasa M."/>
            <person name="Nazareth L.V."/>
            <person name="Nelson J."/>
            <person name="Ng B.M."/>
            <person name="Nguyen N.B."/>
            <person name="Nguyen P.Q."/>
            <person name="Nguyen T."/>
            <person name="Obregon M."/>
            <person name="Okwuonu G.O."/>
            <person name="Onwere C.G."/>
            <person name="Orozco G."/>
            <person name="Parra A."/>
            <person name="Patel S."/>
            <person name="Patil S."/>
            <person name="Perez A."/>
            <person name="Perez Y."/>
            <person name="Pham C."/>
            <person name="Primus E.L."/>
            <person name="Pu L.-L."/>
            <person name="Puazo M."/>
            <person name="Qin X."/>
            <person name="Quiroz J.B."/>
            <person name="Reese J."/>
            <person name="Richards S."/>
            <person name="Rives C.M."/>
            <person name="Robberts R."/>
            <person name="Ruiz S.J."/>
            <person name="Ruiz M.J."/>
            <person name="Santibanez J."/>
            <person name="Schneider B.W."/>
            <person name="Sisson I."/>
            <person name="Smith M."/>
            <person name="Sodergren E."/>
            <person name="Song X.-Z."/>
            <person name="Song B.B."/>
            <person name="Summersgill H."/>
            <person name="Thelus R."/>
            <person name="Thornton R.D."/>
            <person name="Trejos Z.Y."/>
            <person name="Usmani K."/>
            <person name="Vattathil S."/>
            <person name="Villasana D."/>
            <person name="Walker D.L."/>
            <person name="Wang S."/>
            <person name="Wang K."/>
            <person name="White C.S."/>
            <person name="Williams A.C."/>
            <person name="Williamson J."/>
            <person name="Wilson K."/>
            <person name="Woghiren I.O."/>
            <person name="Woodworth J.R."/>
            <person name="Worley K.C."/>
            <person name="Wright R.A."/>
            <person name="Wu W."/>
            <person name="Young L."/>
            <person name="Zhang L."/>
            <person name="Zhang J."/>
            <person name="Zhu Y."/>
            <person name="Muzny D.M."/>
            <person name="Weinstock G."/>
            <person name="Gibbs R.A."/>
        </authorList>
    </citation>
    <scope>NUCLEOTIDE SEQUENCE [LARGE SCALE GENOMIC DNA]</scope>
    <source>
        <strain evidence="11">LSR1</strain>
    </source>
</reference>
<dbReference type="SMART" id="SM00355">
    <property type="entry name" value="ZnF_C2H2"/>
    <property type="match status" value="3"/>
</dbReference>
<dbReference type="FunFam" id="3.30.160.60:FF:000145">
    <property type="entry name" value="Zinc finger protein 574"/>
    <property type="match status" value="1"/>
</dbReference>
<evidence type="ECO:0000259" key="9">
    <source>
        <dbReference type="PROSITE" id="PS50157"/>
    </source>
</evidence>